<evidence type="ECO:0000313" key="2">
    <source>
        <dbReference type="EnsemblMetazoa" id="AMIN004739-PA"/>
    </source>
</evidence>
<feature type="compositionally biased region" description="Polar residues" evidence="1">
    <location>
        <begin position="261"/>
        <end position="279"/>
    </location>
</feature>
<dbReference type="AlphaFoldDB" id="A0A182W329"/>
<organism evidence="2 3">
    <name type="scientific">Anopheles minimus</name>
    <dbReference type="NCBI Taxonomy" id="112268"/>
    <lineage>
        <taxon>Eukaryota</taxon>
        <taxon>Metazoa</taxon>
        <taxon>Ecdysozoa</taxon>
        <taxon>Arthropoda</taxon>
        <taxon>Hexapoda</taxon>
        <taxon>Insecta</taxon>
        <taxon>Pterygota</taxon>
        <taxon>Neoptera</taxon>
        <taxon>Endopterygota</taxon>
        <taxon>Diptera</taxon>
        <taxon>Nematocera</taxon>
        <taxon>Culicoidea</taxon>
        <taxon>Culicidae</taxon>
        <taxon>Anophelinae</taxon>
        <taxon>Anopheles</taxon>
    </lineage>
</organism>
<dbReference type="VEuPathDB" id="VectorBase:AMIN004739"/>
<dbReference type="Proteomes" id="UP000075920">
    <property type="component" value="Unassembled WGS sequence"/>
</dbReference>
<reference evidence="2" key="2">
    <citation type="submission" date="2020-05" db="UniProtKB">
        <authorList>
            <consortium name="EnsemblMetazoa"/>
        </authorList>
    </citation>
    <scope>IDENTIFICATION</scope>
    <source>
        <strain evidence="2">MINIMUS1</strain>
    </source>
</reference>
<feature type="region of interest" description="Disordered" evidence="1">
    <location>
        <begin position="242"/>
        <end position="311"/>
    </location>
</feature>
<evidence type="ECO:0000313" key="3">
    <source>
        <dbReference type="Proteomes" id="UP000075920"/>
    </source>
</evidence>
<protein>
    <submittedName>
        <fullName evidence="2">Uncharacterized protein</fullName>
    </submittedName>
</protein>
<name>A0A182W329_9DIPT</name>
<sequence>MVFGSGKKSKKAENIVTIKKDWEPDVTVPPVIDDNEDEEPVRSVVSHSTRTKDIVAELCKQRAIPSGLESQLQEYFEQHPRIHPLASSSSGSNTVDIDLADPEEETWIIQCPATIKVRAELNEKKINLAAARSRIKHCSVPLEAQVQYNKEERVIGLLSGSRVKSFVPTGFVRINQVLPSLDVPELSSTSNANNIAVPYPDEIRVRHPLLGYDFNDHMKLSKRVQKQLSFAQQKAALIYQNAGKKHTAQKKKDTAVDPTTEHQQTVSSYSESVDQSTPTKTKKRKQSAVVLEAIKQEPLSPKQKKKKNNDEVQAVNVKKEVMMEDDISWLLNI</sequence>
<proteinExistence type="predicted"/>
<reference evidence="3" key="1">
    <citation type="submission" date="2013-03" db="EMBL/GenBank/DDBJ databases">
        <title>The Genome Sequence of Anopheles minimus MINIMUS1.</title>
        <authorList>
            <consortium name="The Broad Institute Genomics Platform"/>
            <person name="Neafsey D.E."/>
            <person name="Walton C."/>
            <person name="Walker B."/>
            <person name="Young S.K."/>
            <person name="Zeng Q."/>
            <person name="Gargeya S."/>
            <person name="Fitzgerald M."/>
            <person name="Haas B."/>
            <person name="Abouelleil A."/>
            <person name="Allen A.W."/>
            <person name="Alvarado L."/>
            <person name="Arachchi H.M."/>
            <person name="Berlin A.M."/>
            <person name="Chapman S.B."/>
            <person name="Gainer-Dewar J."/>
            <person name="Goldberg J."/>
            <person name="Griggs A."/>
            <person name="Gujja S."/>
            <person name="Hansen M."/>
            <person name="Howarth C."/>
            <person name="Imamovic A."/>
            <person name="Ireland A."/>
            <person name="Larimer J."/>
            <person name="McCowan C."/>
            <person name="Murphy C."/>
            <person name="Pearson M."/>
            <person name="Poon T.W."/>
            <person name="Priest M."/>
            <person name="Roberts A."/>
            <person name="Saif S."/>
            <person name="Shea T."/>
            <person name="Sisk P."/>
            <person name="Sykes S."/>
            <person name="Wortman J."/>
            <person name="Nusbaum C."/>
            <person name="Birren B."/>
        </authorList>
    </citation>
    <scope>NUCLEOTIDE SEQUENCE [LARGE SCALE GENOMIC DNA]</scope>
    <source>
        <strain evidence="3">MINIMUS1</strain>
    </source>
</reference>
<feature type="region of interest" description="Disordered" evidence="1">
    <location>
        <begin position="26"/>
        <end position="46"/>
    </location>
</feature>
<keyword evidence="3" id="KW-1185">Reference proteome</keyword>
<evidence type="ECO:0000256" key="1">
    <source>
        <dbReference type="SAM" id="MobiDB-lite"/>
    </source>
</evidence>
<dbReference type="EnsemblMetazoa" id="AMIN004739-RA">
    <property type="protein sequence ID" value="AMIN004739-PA"/>
    <property type="gene ID" value="AMIN004739"/>
</dbReference>
<accession>A0A182W329</accession>